<evidence type="ECO:0000259" key="5">
    <source>
        <dbReference type="Pfam" id="PF14870"/>
    </source>
</evidence>
<keyword evidence="7" id="KW-1185">Reference proteome</keyword>
<dbReference type="PANTHER" id="PTHR47199">
    <property type="entry name" value="PHOTOSYSTEM II STABILITY/ASSEMBLY FACTOR HCF136, CHLOROPLASTIC"/>
    <property type="match status" value="1"/>
</dbReference>
<sequence length="410" mass="45188">MRNKYFKSIFAIILFSTTVFSQTFDIKPSGTSYILYDITIPTGQNLVAYATGSQYTTNNNGVVIKTVDGGETWSTIYTLNKGLTKIKFVSPTRGFLVGYDNTLLKTIDGGATWTNVTVQSDIYYYNQIDFFDANNGILSAITNGDQLVSYKTVDSGETWTPVTSTTNLQTMEIGYASENILYSVGYDQKISKSINAGNNWTTIKNGIPQMVYFSTSFKDDLNGVVSGEDGEILKTIDGGATWTQALSTSYENFYALKYYNNDKIITAGTDSNIYYSSDAGSTWTPLNTSSSSTSTLYDIEFFANGDALLCGSQGTILKSLSLLSTADVNLNNNFINQFYNSFDNTLSIETNAENSIKNVTFISVEGKQVYSENVSGNSVAFDLNFMSDGVYFANVEMNNGFKQIFKFVKN</sequence>
<keyword evidence="3" id="KW-0604">Photosystem II</keyword>
<dbReference type="EMBL" id="FNYA01000002">
    <property type="protein sequence ID" value="SEI65728.1"/>
    <property type="molecule type" value="Genomic_DNA"/>
</dbReference>
<feature type="chain" id="PRO_5011777252" evidence="4">
    <location>
        <begin position="22"/>
        <end position="410"/>
    </location>
</feature>
<dbReference type="Pfam" id="PF14870">
    <property type="entry name" value="PSII_BNR"/>
    <property type="match status" value="2"/>
</dbReference>
<dbReference type="InterPro" id="IPR028203">
    <property type="entry name" value="PSII_CF48-like_dom"/>
</dbReference>
<feature type="domain" description="Photosynthesis system II assembly factor Ycf48/Hcf136-like" evidence="5">
    <location>
        <begin position="81"/>
        <end position="168"/>
    </location>
</feature>
<keyword evidence="1" id="KW-0602">Photosynthesis</keyword>
<evidence type="ECO:0000256" key="2">
    <source>
        <dbReference type="ARBA" id="ARBA00022729"/>
    </source>
</evidence>
<evidence type="ECO:0000313" key="6">
    <source>
        <dbReference type="EMBL" id="SEI65728.1"/>
    </source>
</evidence>
<dbReference type="Proteomes" id="UP000199702">
    <property type="component" value="Unassembled WGS sequence"/>
</dbReference>
<proteinExistence type="predicted"/>
<dbReference type="PANTHER" id="PTHR47199:SF2">
    <property type="entry name" value="PHOTOSYSTEM II STABILITY_ASSEMBLY FACTOR HCF136, CHLOROPLASTIC"/>
    <property type="match status" value="1"/>
</dbReference>
<organism evidence="6 7">
    <name type="scientific">Flavobacterium terrigena</name>
    <dbReference type="NCBI Taxonomy" id="402734"/>
    <lineage>
        <taxon>Bacteria</taxon>
        <taxon>Pseudomonadati</taxon>
        <taxon>Bacteroidota</taxon>
        <taxon>Flavobacteriia</taxon>
        <taxon>Flavobacteriales</taxon>
        <taxon>Flavobacteriaceae</taxon>
        <taxon>Flavobacterium</taxon>
    </lineage>
</organism>
<dbReference type="InterPro" id="IPR015943">
    <property type="entry name" value="WD40/YVTN_repeat-like_dom_sf"/>
</dbReference>
<dbReference type="STRING" id="402734.SAMN05660918_1308"/>
<evidence type="ECO:0000313" key="7">
    <source>
        <dbReference type="Proteomes" id="UP000199702"/>
    </source>
</evidence>
<dbReference type="NCBIfam" id="TIGR04183">
    <property type="entry name" value="Por_Secre_tail"/>
    <property type="match status" value="1"/>
</dbReference>
<keyword evidence="2 4" id="KW-0732">Signal</keyword>
<dbReference type="SUPFAM" id="SSF110296">
    <property type="entry name" value="Oligoxyloglucan reducing end-specific cellobiohydrolase"/>
    <property type="match status" value="1"/>
</dbReference>
<dbReference type="Gene3D" id="2.130.10.10">
    <property type="entry name" value="YVTN repeat-like/Quinoprotein amine dehydrogenase"/>
    <property type="match status" value="2"/>
</dbReference>
<dbReference type="GO" id="GO:0009523">
    <property type="term" value="C:photosystem II"/>
    <property type="evidence" value="ECO:0007669"/>
    <property type="project" value="UniProtKB-KW"/>
</dbReference>
<feature type="domain" description="Photosynthesis system II assembly factor Ycf48/Hcf136-like" evidence="5">
    <location>
        <begin position="252"/>
        <end position="318"/>
    </location>
</feature>
<dbReference type="OrthoDB" id="9764804at2"/>
<gene>
    <name evidence="6" type="ORF">SAMN05660918_1308</name>
</gene>
<dbReference type="InterPro" id="IPR026444">
    <property type="entry name" value="Secre_tail"/>
</dbReference>
<feature type="signal peptide" evidence="4">
    <location>
        <begin position="1"/>
        <end position="21"/>
    </location>
</feature>
<evidence type="ECO:0000256" key="3">
    <source>
        <dbReference type="ARBA" id="ARBA00023276"/>
    </source>
</evidence>
<evidence type="ECO:0000256" key="4">
    <source>
        <dbReference type="SAM" id="SignalP"/>
    </source>
</evidence>
<dbReference type="AlphaFoldDB" id="A0A1H6SC70"/>
<dbReference type="GO" id="GO:0015979">
    <property type="term" value="P:photosynthesis"/>
    <property type="evidence" value="ECO:0007669"/>
    <property type="project" value="UniProtKB-KW"/>
</dbReference>
<accession>A0A1H6SC70</accession>
<evidence type="ECO:0000256" key="1">
    <source>
        <dbReference type="ARBA" id="ARBA00022531"/>
    </source>
</evidence>
<protein>
    <submittedName>
        <fullName evidence="6">Por secretion system C-terminal sorting domain-containing protein</fullName>
    </submittedName>
</protein>
<name>A0A1H6SC70_9FLAO</name>
<dbReference type="RefSeq" id="WP_091310002.1">
    <property type="nucleotide sequence ID" value="NZ_CBCSJU010000002.1"/>
</dbReference>
<reference evidence="7" key="1">
    <citation type="submission" date="2016-10" db="EMBL/GenBank/DDBJ databases">
        <authorList>
            <person name="Varghese N."/>
            <person name="Submissions S."/>
        </authorList>
    </citation>
    <scope>NUCLEOTIDE SEQUENCE [LARGE SCALE GENOMIC DNA]</scope>
    <source>
        <strain evidence="7">DSM 17934</strain>
    </source>
</reference>